<protein>
    <submittedName>
        <fullName evidence="2">Uncharacterized protein</fullName>
    </submittedName>
</protein>
<gene>
    <name evidence="2" type="ORF">M9Y10_022404</name>
</gene>
<reference evidence="2 3" key="1">
    <citation type="submission" date="2024-04" db="EMBL/GenBank/DDBJ databases">
        <title>Tritrichomonas musculus Genome.</title>
        <authorList>
            <person name="Alves-Ferreira E."/>
            <person name="Grigg M."/>
            <person name="Lorenzi H."/>
            <person name="Galac M."/>
        </authorList>
    </citation>
    <scope>NUCLEOTIDE SEQUENCE [LARGE SCALE GENOMIC DNA]</scope>
    <source>
        <strain evidence="2 3">EAF2021</strain>
    </source>
</reference>
<evidence type="ECO:0000256" key="1">
    <source>
        <dbReference type="SAM" id="SignalP"/>
    </source>
</evidence>
<name>A0ABR2KSA8_9EUKA</name>
<feature type="signal peptide" evidence="1">
    <location>
        <begin position="1"/>
        <end position="27"/>
    </location>
</feature>
<organism evidence="2 3">
    <name type="scientific">Tritrichomonas musculus</name>
    <dbReference type="NCBI Taxonomy" id="1915356"/>
    <lineage>
        <taxon>Eukaryota</taxon>
        <taxon>Metamonada</taxon>
        <taxon>Parabasalia</taxon>
        <taxon>Tritrichomonadida</taxon>
        <taxon>Tritrichomonadidae</taxon>
        <taxon>Tritrichomonas</taxon>
    </lineage>
</organism>
<dbReference type="Proteomes" id="UP001470230">
    <property type="component" value="Unassembled WGS sequence"/>
</dbReference>
<proteinExistence type="predicted"/>
<keyword evidence="1" id="KW-0732">Signal</keyword>
<comment type="caution">
    <text evidence="2">The sequence shown here is derived from an EMBL/GenBank/DDBJ whole genome shotgun (WGS) entry which is preliminary data.</text>
</comment>
<accession>A0ABR2KSA8</accession>
<feature type="chain" id="PRO_5046734230" evidence="1">
    <location>
        <begin position="28"/>
        <end position="969"/>
    </location>
</feature>
<evidence type="ECO:0000313" key="2">
    <source>
        <dbReference type="EMBL" id="KAK8893974.1"/>
    </source>
</evidence>
<sequence>MIHTSFSLLSPSIPILLIPAGSQSSESQDIVKKVSREPFRILSRNQKELITKCANLNIPCPKEFWAQFFPCYTLADYIFLSSRFISEKSLYFYQYISVIIFIDMSENNSYELIREEYLKIVNKAFPIGFFIYKAKESDVDLASETTYLFLENYPKDKIQVHIRTFGNNFVIKSILQNTIFTSTTRLSCDMNFFPIRVSLLFVSANINEILAFFENDVKKNIKIENKMQLAPFFEVCAILDRIFPEFIQKIHISDLFWMGKAPWVNNEAELTTDISKSLSVSGYLYFSSNNYIKSIDCGLRCVSYGFTTFLNQVVSLIMKHPREPLIKYWAIEAVLLATKLRFSRKAALFAYEFSQSLPDIEKLSFIRYCLLTIQNYSQISNSKLQYEVAVPLIMILKDTDVRLCTEITAEILTDFGPKLPLIFQRQLFQSLSFFSSEILIQCKLYLKLCSVKIEKSQYLIRPKVNQGNQNQSVFIYNYYKSKSNSEKFSGVNQPIRFLIKIKNNFQVPLPISISFPSSDDYECDEITYHLHPADPNLVSVVVIPTKIQKYVFSSIRCSLFGLQDIINLPKIISIEIIDSPANYNASTDLPIYRPIEGYIGEIVDFTICINNQGKFPITSVSTYLKNDNYFLFDATYDQNELPLDPMSELEITCHLQFTKIIDLFEFEVSCSSENSDYEFVVIFKQPLSIISGLLPKSIYPIQNPPLILNSGDNSMILIALEIENTLDETFSYNVNFDVSASKNEKKNSEILTNKNFHNILGSKKRFIHLCPIVKNDLLEQMKTIQPDDPRVIKAAREAELKYGIFGSIEERQKIVQLANLQIFLQNHLSFKWASVDNCHHGVLPFDMALPDLSYLDEIEKKMPNVTIRFLVDNEELKEIPAEKIVDVVVDFDDFLINKCSIDIKKYANPAFGLIWDGKLVKDDVNGLSKFSFRLCFCIPGLYELPIHYSSGNNGVVGSDIAIINVVKYE</sequence>
<evidence type="ECO:0000313" key="3">
    <source>
        <dbReference type="Proteomes" id="UP001470230"/>
    </source>
</evidence>
<keyword evidence="3" id="KW-1185">Reference proteome</keyword>
<dbReference type="EMBL" id="JAPFFF010000003">
    <property type="protein sequence ID" value="KAK8893974.1"/>
    <property type="molecule type" value="Genomic_DNA"/>
</dbReference>